<gene>
    <name evidence="2" type="ORF">Ahy_A09g046324</name>
</gene>
<comment type="caution">
    <text evidence="2">The sequence shown here is derived from an EMBL/GenBank/DDBJ whole genome shotgun (WGS) entry which is preliminary data.</text>
</comment>
<dbReference type="PANTHER" id="PTHR23274">
    <property type="entry name" value="DNA HELICASE-RELATED"/>
    <property type="match status" value="1"/>
</dbReference>
<evidence type="ECO:0000259" key="1">
    <source>
        <dbReference type="Pfam" id="PF21530"/>
    </source>
</evidence>
<evidence type="ECO:0000313" key="3">
    <source>
        <dbReference type="Proteomes" id="UP000289738"/>
    </source>
</evidence>
<proteinExistence type="predicted"/>
<reference evidence="2 3" key="1">
    <citation type="submission" date="2019-01" db="EMBL/GenBank/DDBJ databases">
        <title>Sequencing of cultivated peanut Arachis hypogaea provides insights into genome evolution and oil improvement.</title>
        <authorList>
            <person name="Chen X."/>
        </authorList>
    </citation>
    <scope>NUCLEOTIDE SEQUENCE [LARGE SCALE GENOMIC DNA]</scope>
    <source>
        <strain evidence="3">cv. Fuhuasheng</strain>
        <tissue evidence="2">Leaves</tissue>
    </source>
</reference>
<keyword evidence="3" id="KW-1185">Reference proteome</keyword>
<dbReference type="Proteomes" id="UP000289738">
    <property type="component" value="Chromosome A09"/>
</dbReference>
<accession>A0A445BPH4</accession>
<dbReference type="PANTHER" id="PTHR23274:SF33">
    <property type="entry name" value="ANIMAL RPA1 DOMAIN PROTEIN"/>
    <property type="match status" value="1"/>
</dbReference>
<dbReference type="GO" id="GO:0005657">
    <property type="term" value="C:replication fork"/>
    <property type="evidence" value="ECO:0007669"/>
    <property type="project" value="TreeGrafter"/>
</dbReference>
<sequence length="181" mass="20187">MKRFANWILDVGNRNIGSVVGDESKIEILYDLLIITTDDPLSHLSKAILAPTLKSVEKEWKRSMSYDTTCQVDENEDVQQEWFTSEFLNDIKYSGLPNYKLTLKPGVAVMLLRNIDQTSSLCNGTRLIVNELGSNVIGATIVTGKNIGDKVYIPKMNLIPSDLGRGSSPRIREPVAETEDL</sequence>
<dbReference type="GO" id="GO:0006260">
    <property type="term" value="P:DNA replication"/>
    <property type="evidence" value="ECO:0007669"/>
    <property type="project" value="TreeGrafter"/>
</dbReference>
<dbReference type="InterPro" id="IPR049163">
    <property type="entry name" value="Pif1-like_2B_dom"/>
</dbReference>
<dbReference type="Pfam" id="PF21530">
    <property type="entry name" value="Pif1_2B_dom"/>
    <property type="match status" value="1"/>
</dbReference>
<dbReference type="AlphaFoldDB" id="A0A445BPH4"/>
<name>A0A445BPH4_ARAHY</name>
<feature type="domain" description="DNA helicase Pif1-like 2B" evidence="1">
    <location>
        <begin position="86"/>
        <end position="132"/>
    </location>
</feature>
<organism evidence="2 3">
    <name type="scientific">Arachis hypogaea</name>
    <name type="common">Peanut</name>
    <dbReference type="NCBI Taxonomy" id="3818"/>
    <lineage>
        <taxon>Eukaryota</taxon>
        <taxon>Viridiplantae</taxon>
        <taxon>Streptophyta</taxon>
        <taxon>Embryophyta</taxon>
        <taxon>Tracheophyta</taxon>
        <taxon>Spermatophyta</taxon>
        <taxon>Magnoliopsida</taxon>
        <taxon>eudicotyledons</taxon>
        <taxon>Gunneridae</taxon>
        <taxon>Pentapetalae</taxon>
        <taxon>rosids</taxon>
        <taxon>fabids</taxon>
        <taxon>Fabales</taxon>
        <taxon>Fabaceae</taxon>
        <taxon>Papilionoideae</taxon>
        <taxon>50 kb inversion clade</taxon>
        <taxon>dalbergioids sensu lato</taxon>
        <taxon>Dalbergieae</taxon>
        <taxon>Pterocarpus clade</taxon>
        <taxon>Arachis</taxon>
    </lineage>
</organism>
<protein>
    <recommendedName>
        <fullName evidence="1">DNA helicase Pif1-like 2B domain-containing protein</fullName>
    </recommendedName>
</protein>
<dbReference type="EMBL" id="SDMP01000009">
    <property type="protein sequence ID" value="RYR40580.1"/>
    <property type="molecule type" value="Genomic_DNA"/>
</dbReference>
<evidence type="ECO:0000313" key="2">
    <source>
        <dbReference type="EMBL" id="RYR40580.1"/>
    </source>
</evidence>